<evidence type="ECO:0000313" key="8">
    <source>
        <dbReference type="EMBL" id="SHO62781.1"/>
    </source>
</evidence>
<keyword evidence="6" id="KW-0472">Membrane</keyword>
<comment type="similarity">
    <text evidence="2">Belongs to the outer membrane factor (OMF) (TC 1.B.17) family.</text>
</comment>
<keyword evidence="9" id="KW-1185">Reference proteome</keyword>
<dbReference type="Proteomes" id="UP000184609">
    <property type="component" value="Unassembled WGS sequence"/>
</dbReference>
<evidence type="ECO:0000313" key="9">
    <source>
        <dbReference type="Proteomes" id="UP000184609"/>
    </source>
</evidence>
<evidence type="ECO:0000256" key="4">
    <source>
        <dbReference type="ARBA" id="ARBA00022452"/>
    </source>
</evidence>
<reference evidence="9" key="1">
    <citation type="submission" date="2016-12" db="EMBL/GenBank/DDBJ databases">
        <authorList>
            <person name="Varghese N."/>
            <person name="Submissions S."/>
        </authorList>
    </citation>
    <scope>NUCLEOTIDE SEQUENCE [LARGE SCALE GENOMIC DNA]</scope>
    <source>
        <strain evidence="9">DSM 25035</strain>
    </source>
</reference>
<keyword evidence="4" id="KW-1134">Transmembrane beta strand</keyword>
<dbReference type="GO" id="GO:0009279">
    <property type="term" value="C:cell outer membrane"/>
    <property type="evidence" value="ECO:0007669"/>
    <property type="project" value="UniProtKB-SubCell"/>
</dbReference>
<evidence type="ECO:0000256" key="5">
    <source>
        <dbReference type="ARBA" id="ARBA00022692"/>
    </source>
</evidence>
<name>A0A1M7ZCZ0_9BACT</name>
<keyword evidence="7" id="KW-0998">Cell outer membrane</keyword>
<dbReference type="SUPFAM" id="SSF56954">
    <property type="entry name" value="Outer membrane efflux proteins (OEP)"/>
    <property type="match status" value="1"/>
</dbReference>
<gene>
    <name evidence="8" type="ORF">SAMN04488108_2310</name>
</gene>
<dbReference type="PANTHER" id="PTHR30026:SF20">
    <property type="entry name" value="OUTER MEMBRANE PROTEIN TOLC"/>
    <property type="match status" value="1"/>
</dbReference>
<evidence type="ECO:0000256" key="2">
    <source>
        <dbReference type="ARBA" id="ARBA00007613"/>
    </source>
</evidence>
<organism evidence="8 9">
    <name type="scientific">Algoriphagus zhangzhouensis</name>
    <dbReference type="NCBI Taxonomy" id="1073327"/>
    <lineage>
        <taxon>Bacteria</taxon>
        <taxon>Pseudomonadati</taxon>
        <taxon>Bacteroidota</taxon>
        <taxon>Cytophagia</taxon>
        <taxon>Cytophagales</taxon>
        <taxon>Cyclobacteriaceae</taxon>
        <taxon>Algoriphagus</taxon>
    </lineage>
</organism>
<dbReference type="STRING" id="1073327.SAMN04488108_2310"/>
<comment type="subcellular location">
    <subcellularLocation>
        <location evidence="1">Cell outer membrane</location>
    </subcellularLocation>
</comment>
<evidence type="ECO:0000256" key="7">
    <source>
        <dbReference type="ARBA" id="ARBA00023237"/>
    </source>
</evidence>
<dbReference type="EMBL" id="FRXN01000003">
    <property type="protein sequence ID" value="SHO62781.1"/>
    <property type="molecule type" value="Genomic_DNA"/>
</dbReference>
<evidence type="ECO:0000256" key="3">
    <source>
        <dbReference type="ARBA" id="ARBA00022448"/>
    </source>
</evidence>
<evidence type="ECO:0000256" key="1">
    <source>
        <dbReference type="ARBA" id="ARBA00004442"/>
    </source>
</evidence>
<dbReference type="GO" id="GO:0015562">
    <property type="term" value="F:efflux transmembrane transporter activity"/>
    <property type="evidence" value="ECO:0007669"/>
    <property type="project" value="InterPro"/>
</dbReference>
<keyword evidence="3" id="KW-0813">Transport</keyword>
<keyword evidence="5" id="KW-0812">Transmembrane</keyword>
<dbReference type="GO" id="GO:0015288">
    <property type="term" value="F:porin activity"/>
    <property type="evidence" value="ECO:0007669"/>
    <property type="project" value="TreeGrafter"/>
</dbReference>
<protein>
    <submittedName>
        <fullName evidence="8">Outer membrane protein TolC</fullName>
    </submittedName>
</protein>
<dbReference type="Gene3D" id="1.20.1600.10">
    <property type="entry name" value="Outer membrane efflux proteins (OEP)"/>
    <property type="match status" value="1"/>
</dbReference>
<dbReference type="AlphaFoldDB" id="A0A1M7ZCZ0"/>
<dbReference type="GO" id="GO:1990281">
    <property type="term" value="C:efflux pump complex"/>
    <property type="evidence" value="ECO:0007669"/>
    <property type="project" value="TreeGrafter"/>
</dbReference>
<evidence type="ECO:0000256" key="6">
    <source>
        <dbReference type="ARBA" id="ARBA00023136"/>
    </source>
</evidence>
<accession>A0A1M7ZCZ0</accession>
<dbReference type="Pfam" id="PF02321">
    <property type="entry name" value="OEP"/>
    <property type="match status" value="2"/>
</dbReference>
<sequence>MEYLLKKAGKPIKPKKQSTFELFVMKKYLLLIFAFLTISFGGTAQEVLPLTLKESLSYSLQNNVNVKNAQLETLISKATVKETTATGLPQITGSFGLNYNPSIPVVFLPNEPPFGDPSIPGDVIPARFGLSYSSNLGANLTQMIFDGSFFVGLRAAKTYRQLTDLDLVKTENDVIESVKKAYFGVLVNQERIRLSQANLARIDTLLNETRALNEAGFAEKIDVSRIQVQRNNTYSQLERSLTALEVSKQILKIQMGMPMEYDVELTETLLELNPREELDALLLEEGIERVEVSQLQTNLELTHLDLKNNQAQYMPTIDFVANAQRAGAGNSMDAVFNKQNWFGSSLLGVSMSIPIFDGLSKSARIQKNRIQMMQLENQKFFLNENIKNEIYTAKTNLKNDLTILEVQQENLDLAQEVYDIAKIKYNEGVGSNLEVVEADAALIEAEINYLSALYDGLVAKVDLEKALGLLKINNLN</sequence>
<dbReference type="InterPro" id="IPR051906">
    <property type="entry name" value="TolC-like"/>
</dbReference>
<dbReference type="InterPro" id="IPR003423">
    <property type="entry name" value="OMP_efflux"/>
</dbReference>
<dbReference type="PANTHER" id="PTHR30026">
    <property type="entry name" value="OUTER MEMBRANE PROTEIN TOLC"/>
    <property type="match status" value="1"/>
</dbReference>
<proteinExistence type="inferred from homology"/>